<evidence type="ECO:0000313" key="9">
    <source>
        <dbReference type="EMBL" id="KAK5083498.1"/>
    </source>
</evidence>
<feature type="domain" description="Cullin family profile" evidence="8">
    <location>
        <begin position="301"/>
        <end position="521"/>
    </location>
</feature>
<dbReference type="Proteomes" id="UP001309876">
    <property type="component" value="Unassembled WGS sequence"/>
</dbReference>
<proteinExistence type="inferred from homology"/>
<evidence type="ECO:0000259" key="8">
    <source>
        <dbReference type="PROSITE" id="PS50069"/>
    </source>
</evidence>
<dbReference type="Gene3D" id="1.20.1310.10">
    <property type="entry name" value="Cullin Repeats"/>
    <property type="match status" value="1"/>
</dbReference>
<dbReference type="AlphaFoldDB" id="A0AAN7SWF6"/>
<dbReference type="EMBL" id="JAVRRJ010000006">
    <property type="protein sequence ID" value="KAK5083498.1"/>
    <property type="molecule type" value="Genomic_DNA"/>
</dbReference>
<dbReference type="InterPro" id="IPR036388">
    <property type="entry name" value="WH-like_DNA-bd_sf"/>
</dbReference>
<reference evidence="9 10" key="1">
    <citation type="submission" date="2023-08" db="EMBL/GenBank/DDBJ databases">
        <title>Black Yeasts Isolated from many extreme environments.</title>
        <authorList>
            <person name="Coleine C."/>
            <person name="Stajich J.E."/>
            <person name="Selbmann L."/>
        </authorList>
    </citation>
    <scope>NUCLEOTIDE SEQUENCE [LARGE SCALE GENOMIC DNA]</scope>
    <source>
        <strain evidence="9 10">CCFEE 5910</strain>
    </source>
</reference>
<dbReference type="InterPro" id="IPR057975">
    <property type="entry name" value="TPR_ANAPC2"/>
</dbReference>
<dbReference type="PANTHER" id="PTHR45957:SF1">
    <property type="entry name" value="ANAPHASE-PROMOTING COMPLEX SUBUNIT 2"/>
    <property type="match status" value="1"/>
</dbReference>
<evidence type="ECO:0000313" key="10">
    <source>
        <dbReference type="Proteomes" id="UP001309876"/>
    </source>
</evidence>
<name>A0AAN7SWF6_9EURO</name>
<dbReference type="InterPro" id="IPR016158">
    <property type="entry name" value="Cullin_homology"/>
</dbReference>
<accession>A0AAN7SWF6</accession>
<evidence type="ECO:0000256" key="3">
    <source>
        <dbReference type="ARBA" id="ARBA00022776"/>
    </source>
</evidence>
<evidence type="ECO:0000256" key="1">
    <source>
        <dbReference type="ARBA" id="ARBA00016068"/>
    </source>
</evidence>
<evidence type="ECO:0000256" key="6">
    <source>
        <dbReference type="PROSITE-ProRule" id="PRU00330"/>
    </source>
</evidence>
<evidence type="ECO:0000256" key="5">
    <source>
        <dbReference type="ARBA" id="ARBA00023306"/>
    </source>
</evidence>
<dbReference type="Pfam" id="PF08672">
    <property type="entry name" value="ANAPC2"/>
    <property type="match status" value="1"/>
</dbReference>
<keyword evidence="4" id="KW-0833">Ubl conjugation pathway</keyword>
<dbReference type="Pfam" id="PF25773">
    <property type="entry name" value="TPR_ANAPC2"/>
    <property type="match status" value="1"/>
</dbReference>
<dbReference type="InterPro" id="IPR044554">
    <property type="entry name" value="ANAPC2"/>
</dbReference>
<dbReference type="GO" id="GO:0070979">
    <property type="term" value="P:protein K11-linked ubiquitination"/>
    <property type="evidence" value="ECO:0007669"/>
    <property type="project" value="TreeGrafter"/>
</dbReference>
<sequence length="669" mass="74884">MAVVTPPDRQARLNMITQMLSTDSIKRSMRLWVAQLGTVRMKQIFAVVVDKVMSDFVAWAYAGTYNEEVQDHLRYWTEHVLSVWVSVFLCVTDQGGVVPAPINVPVPGKAQVERYKNMAYSRLWALRVDELFDIVVDWDDTIAGIDDIKPLLTTPQARQYVSQKFATTLQTRLLHPGASTVEILQIYVSTIRAFKGLDPRGVLLSKVSGRVRQYLRERDDTIKLVVAGLLADPSTIAEKRASDQNSDVLSELAWELQHRDLNAGKNVNSMDWNNMKWQPEPIDAVPDQAKSAKHMDVIGSVISLFESKDVFVKELQVTLAERLLRNKEDYDQETSVIEHLKIRFGDAALQACEVMLKDVLDSRRLDQVIRKDQGLLQDHGDTEDTQEPEIHAKILSRLFWPSLPGSTPAYGDDSEEEQRFKPPLSILHQRDLYEQGFENLKQTRKLTWNDNLGQVEIELSFADGRTYHDEVLPYQAGVIYAFNNEDEDSTLTEPITRTVSDLSTELTLPTTLVRSACLLFVSKRILQPSSNIHDAFTVLEHLPPIPGTLTTALDPSTNSTTFPTHTNADLASSAAAAQVAADRAAELAAQQAAKEAEAKEKRAKMAVYQQFVMAMLTNQGAMPLPRIAMMLGMVVPGGFPFSNEELREFLAGMVRDGGVVMLGANYKKA</sequence>
<evidence type="ECO:0000256" key="7">
    <source>
        <dbReference type="RuleBase" id="RU003829"/>
    </source>
</evidence>
<dbReference type="InterPro" id="IPR036390">
    <property type="entry name" value="WH_DNA-bd_sf"/>
</dbReference>
<evidence type="ECO:0000256" key="4">
    <source>
        <dbReference type="ARBA" id="ARBA00022786"/>
    </source>
</evidence>
<dbReference type="Gene3D" id="3.30.230.130">
    <property type="entry name" value="Cullin, Chain C, Domain 2"/>
    <property type="match status" value="1"/>
</dbReference>
<dbReference type="FunFam" id="1.20.1310.10:FF:000033">
    <property type="entry name" value="Anaphase-promoting complex subunit ApcB"/>
    <property type="match status" value="1"/>
</dbReference>
<dbReference type="PANTHER" id="PTHR45957">
    <property type="entry name" value="ANAPHASE-PROMOTING COMPLEX SUBUNIT 2"/>
    <property type="match status" value="1"/>
</dbReference>
<dbReference type="InterPro" id="IPR001373">
    <property type="entry name" value="Cullin_N"/>
</dbReference>
<evidence type="ECO:0000256" key="2">
    <source>
        <dbReference type="ARBA" id="ARBA00022618"/>
    </source>
</evidence>
<dbReference type="SMART" id="SM01013">
    <property type="entry name" value="APC2"/>
    <property type="match status" value="1"/>
</dbReference>
<dbReference type="SMART" id="SM00182">
    <property type="entry name" value="CULLIN"/>
    <property type="match status" value="1"/>
</dbReference>
<keyword evidence="10" id="KW-1185">Reference proteome</keyword>
<keyword evidence="2" id="KW-0132">Cell division</keyword>
<keyword evidence="5" id="KW-0131">Cell cycle</keyword>
<dbReference type="GO" id="GO:0051301">
    <property type="term" value="P:cell division"/>
    <property type="evidence" value="ECO:0007669"/>
    <property type="project" value="UniProtKB-KW"/>
</dbReference>
<dbReference type="InterPro" id="IPR059120">
    <property type="entry name" value="Cullin-like_AB"/>
</dbReference>
<dbReference type="Gene3D" id="1.10.10.10">
    <property type="entry name" value="Winged helix-like DNA-binding domain superfamily/Winged helix DNA-binding domain"/>
    <property type="match status" value="1"/>
</dbReference>
<comment type="similarity">
    <text evidence="6 7">Belongs to the cullin family.</text>
</comment>
<dbReference type="GO" id="GO:0005680">
    <property type="term" value="C:anaphase-promoting complex"/>
    <property type="evidence" value="ECO:0007669"/>
    <property type="project" value="TreeGrafter"/>
</dbReference>
<gene>
    <name evidence="9" type="ORF">LTR05_006000</name>
</gene>
<dbReference type="GO" id="GO:0007091">
    <property type="term" value="P:metaphase/anaphase transition of mitotic cell cycle"/>
    <property type="evidence" value="ECO:0007669"/>
    <property type="project" value="TreeGrafter"/>
</dbReference>
<dbReference type="SUPFAM" id="SSF46785">
    <property type="entry name" value="Winged helix' DNA-binding domain"/>
    <property type="match status" value="1"/>
</dbReference>
<protein>
    <recommendedName>
        <fullName evidence="1">Anaphase-promoting complex subunit 2</fullName>
    </recommendedName>
</protein>
<dbReference type="InterPro" id="IPR036317">
    <property type="entry name" value="Cullin_homology_sf"/>
</dbReference>
<dbReference type="Pfam" id="PF00888">
    <property type="entry name" value="Cullin"/>
    <property type="match status" value="1"/>
</dbReference>
<comment type="caution">
    <text evidence="9">The sequence shown here is derived from an EMBL/GenBank/DDBJ whole genome shotgun (WGS) entry which is preliminary data.</text>
</comment>
<dbReference type="Pfam" id="PF26557">
    <property type="entry name" value="Cullin_AB"/>
    <property type="match status" value="1"/>
</dbReference>
<dbReference type="InterPro" id="IPR014786">
    <property type="entry name" value="ANAPC2_C"/>
</dbReference>
<organism evidence="9 10">
    <name type="scientific">Lithohypha guttulata</name>
    <dbReference type="NCBI Taxonomy" id="1690604"/>
    <lineage>
        <taxon>Eukaryota</taxon>
        <taxon>Fungi</taxon>
        <taxon>Dikarya</taxon>
        <taxon>Ascomycota</taxon>
        <taxon>Pezizomycotina</taxon>
        <taxon>Eurotiomycetes</taxon>
        <taxon>Chaetothyriomycetidae</taxon>
        <taxon>Chaetothyriales</taxon>
        <taxon>Trichomeriaceae</taxon>
        <taxon>Lithohypha</taxon>
    </lineage>
</organism>
<dbReference type="SUPFAM" id="SSF75632">
    <property type="entry name" value="Cullin homology domain"/>
    <property type="match status" value="1"/>
</dbReference>
<dbReference type="GO" id="GO:0031625">
    <property type="term" value="F:ubiquitin protein ligase binding"/>
    <property type="evidence" value="ECO:0007669"/>
    <property type="project" value="InterPro"/>
</dbReference>
<dbReference type="GO" id="GO:0006511">
    <property type="term" value="P:ubiquitin-dependent protein catabolic process"/>
    <property type="evidence" value="ECO:0007669"/>
    <property type="project" value="InterPro"/>
</dbReference>
<dbReference type="PROSITE" id="PS50069">
    <property type="entry name" value="CULLIN_2"/>
    <property type="match status" value="1"/>
</dbReference>
<keyword evidence="3" id="KW-0498">Mitosis</keyword>